<dbReference type="OrthoDB" id="3354175at2759"/>
<reference evidence="2 3" key="1">
    <citation type="journal article" date="2012" name="BMC Genomics">
        <title>Comparative genomics of the white-rot fungi, Phanerochaete carnosa and P. chrysosporium, to elucidate the genetic basis of the distinct wood types they colonize.</title>
        <authorList>
            <person name="Suzuki H."/>
            <person name="MacDonald J."/>
            <person name="Syed K."/>
            <person name="Salamov A."/>
            <person name="Hori C."/>
            <person name="Aerts A."/>
            <person name="Henrissat B."/>
            <person name="Wiebenga A."/>
            <person name="vanKuyk P.A."/>
            <person name="Barry K."/>
            <person name="Lindquist E."/>
            <person name="LaButti K."/>
            <person name="Lapidus A."/>
            <person name="Lucas S."/>
            <person name="Coutinho P."/>
            <person name="Gong Y."/>
            <person name="Samejima M."/>
            <person name="Mahadevan R."/>
            <person name="Abou-Zaid M."/>
            <person name="de Vries R.P."/>
            <person name="Igarashi K."/>
            <person name="Yadav J.S."/>
            <person name="Grigoriev I.V."/>
            <person name="Master E.R."/>
        </authorList>
    </citation>
    <scope>NUCLEOTIDE SEQUENCE [LARGE SCALE GENOMIC DNA]</scope>
    <source>
        <strain evidence="2 3">HHB-10118-sp</strain>
    </source>
</reference>
<proteinExistence type="predicted"/>
<feature type="transmembrane region" description="Helical" evidence="1">
    <location>
        <begin position="12"/>
        <end position="37"/>
    </location>
</feature>
<dbReference type="Proteomes" id="UP000008370">
    <property type="component" value="Unassembled WGS sequence"/>
</dbReference>
<evidence type="ECO:0000256" key="1">
    <source>
        <dbReference type="SAM" id="Phobius"/>
    </source>
</evidence>
<accession>K5UP01</accession>
<sequence length="326" mass="36637">MAAQMPLDQVFIVSIWMEAVLYGFLLALTLASVYINLALHRHQSTHSRIMFGVGVVMWAIATVHLSLNCYRLIQGYVIHRDYPGGPSAWFSVLSSWDHVTKDTLYATQEILGDAIAIYRAWILWNQDCRILFPLVVLLIGGTISGYTVCGTFTEEHGTSNIFDHKLKSWISAFYAISFVQSVLTTGLMAYRIWSTERFSAKYRLDNRSLLPYLRILIESAALQLIAELIVLALYASGRNAQYILLEALTPVVGITFNAITIRIALRSSETFMNMKGEPRQHTSGYTTRPMRQTIGGSAMPAQAITINIDQDIETDARSDAEELDRK</sequence>
<dbReference type="InParanoid" id="K5UP01"/>
<feature type="transmembrane region" description="Helical" evidence="1">
    <location>
        <begin position="168"/>
        <end position="190"/>
    </location>
</feature>
<dbReference type="HOGENOM" id="CLU_044614_3_3_1"/>
<keyword evidence="1" id="KW-1133">Transmembrane helix</keyword>
<dbReference type="AlphaFoldDB" id="K5UP01"/>
<gene>
    <name evidence="2" type="ORF">PHACADRAFT_261647</name>
</gene>
<keyword evidence="1" id="KW-0812">Transmembrane</keyword>
<protein>
    <submittedName>
        <fullName evidence="2">Uncharacterized protein</fullName>
    </submittedName>
</protein>
<name>K5UP01_PHACS</name>
<feature type="transmembrane region" description="Helical" evidence="1">
    <location>
        <begin position="49"/>
        <end position="70"/>
    </location>
</feature>
<dbReference type="RefSeq" id="XP_007399298.1">
    <property type="nucleotide sequence ID" value="XM_007399236.1"/>
</dbReference>
<organism evidence="2 3">
    <name type="scientific">Phanerochaete carnosa (strain HHB-10118-sp)</name>
    <name type="common">White-rot fungus</name>
    <name type="synonym">Peniophora carnosa</name>
    <dbReference type="NCBI Taxonomy" id="650164"/>
    <lineage>
        <taxon>Eukaryota</taxon>
        <taxon>Fungi</taxon>
        <taxon>Dikarya</taxon>
        <taxon>Basidiomycota</taxon>
        <taxon>Agaricomycotina</taxon>
        <taxon>Agaricomycetes</taxon>
        <taxon>Polyporales</taxon>
        <taxon>Phanerochaetaceae</taxon>
        <taxon>Phanerochaete</taxon>
    </lineage>
</organism>
<feature type="transmembrane region" description="Helical" evidence="1">
    <location>
        <begin position="211"/>
        <end position="236"/>
    </location>
</feature>
<dbReference type="EMBL" id="JH930476">
    <property type="protein sequence ID" value="EKM51486.1"/>
    <property type="molecule type" value="Genomic_DNA"/>
</dbReference>
<keyword evidence="3" id="KW-1185">Reference proteome</keyword>
<dbReference type="GeneID" id="18918046"/>
<keyword evidence="1" id="KW-0472">Membrane</keyword>
<evidence type="ECO:0000313" key="2">
    <source>
        <dbReference type="EMBL" id="EKM51486.1"/>
    </source>
</evidence>
<dbReference type="KEGG" id="pco:PHACADRAFT_261647"/>
<feature type="transmembrane region" description="Helical" evidence="1">
    <location>
        <begin position="242"/>
        <end position="265"/>
    </location>
</feature>
<feature type="transmembrane region" description="Helical" evidence="1">
    <location>
        <begin position="130"/>
        <end position="148"/>
    </location>
</feature>
<evidence type="ECO:0000313" key="3">
    <source>
        <dbReference type="Proteomes" id="UP000008370"/>
    </source>
</evidence>